<dbReference type="PANTHER" id="PTHR11764:SF20">
    <property type="entry name" value="LANOSTEROL SYNTHASE"/>
    <property type="match status" value="1"/>
</dbReference>
<name>A0A1E4TDD4_9ASCO</name>
<dbReference type="EMBL" id="KV453843">
    <property type="protein sequence ID" value="ODV89764.1"/>
    <property type="molecule type" value="Genomic_DNA"/>
</dbReference>
<reference evidence="11" key="1">
    <citation type="submission" date="2016-02" db="EMBL/GenBank/DDBJ databases">
        <title>Comparative genomics of biotechnologically important yeasts.</title>
        <authorList>
            <consortium name="DOE Joint Genome Institute"/>
            <person name="Riley R."/>
            <person name="Haridas S."/>
            <person name="Wolfe K.H."/>
            <person name="Lopes M.R."/>
            <person name="Hittinger C.T."/>
            <person name="Goker M."/>
            <person name="Salamov A."/>
            <person name="Wisecaver J."/>
            <person name="Long T.M."/>
            <person name="Aerts A.L."/>
            <person name="Barry K."/>
            <person name="Choi C."/>
            <person name="Clum A."/>
            <person name="Coughlan A.Y."/>
            <person name="Deshpande S."/>
            <person name="Douglass A.P."/>
            <person name="Hanson S.J."/>
            <person name="Klenk H.-P."/>
            <person name="Labutti K."/>
            <person name="Lapidus A."/>
            <person name="Lindquist E."/>
            <person name="Lipzen A."/>
            <person name="Meier-Kolthoff J.P."/>
            <person name="Ohm R.A."/>
            <person name="Otillar R.P."/>
            <person name="Pangilinan J."/>
            <person name="Peng Y."/>
            <person name="Rokas A."/>
            <person name="Rosa C.A."/>
            <person name="Scheuner C."/>
            <person name="Sibirny A.A."/>
            <person name="Slot J.C."/>
            <person name="Stielow J.B."/>
            <person name="Sun H."/>
            <person name="Kurtzman C.P."/>
            <person name="Blackwell M."/>
            <person name="Jeffries T.W."/>
            <person name="Grigoriev I.V."/>
        </authorList>
    </citation>
    <scope>NUCLEOTIDE SEQUENCE [LARGE SCALE GENOMIC DNA]</scope>
    <source>
        <strain evidence="11">NRRL Y-17796</strain>
    </source>
</reference>
<evidence type="ECO:0000256" key="4">
    <source>
        <dbReference type="ARBA" id="ARBA00022955"/>
    </source>
</evidence>
<evidence type="ECO:0000259" key="8">
    <source>
        <dbReference type="Pfam" id="PF13243"/>
    </source>
</evidence>
<evidence type="ECO:0000256" key="6">
    <source>
        <dbReference type="ARBA" id="ARBA00023235"/>
    </source>
</evidence>
<dbReference type="PANTHER" id="PTHR11764">
    <property type="entry name" value="TERPENE CYCLASE/MUTASE FAMILY MEMBER"/>
    <property type="match status" value="1"/>
</dbReference>
<evidence type="ECO:0000313" key="11">
    <source>
        <dbReference type="Proteomes" id="UP000095023"/>
    </source>
</evidence>
<dbReference type="FunFam" id="1.50.10.20:FF:000003">
    <property type="entry name" value="Terpene cyclase/mutase family member"/>
    <property type="match status" value="1"/>
</dbReference>
<feature type="domain" description="Squalene cyclase C-terminal" evidence="8">
    <location>
        <begin position="388"/>
        <end position="722"/>
    </location>
</feature>
<evidence type="ECO:0000256" key="5">
    <source>
        <dbReference type="ARBA" id="ARBA00023098"/>
    </source>
</evidence>
<evidence type="ECO:0000256" key="3">
    <source>
        <dbReference type="ARBA" id="ARBA00022737"/>
    </source>
</evidence>
<dbReference type="Proteomes" id="UP000095023">
    <property type="component" value="Unassembled WGS sequence"/>
</dbReference>
<dbReference type="InterPro" id="IPR032696">
    <property type="entry name" value="SQ_cyclase_C"/>
</dbReference>
<dbReference type="GO" id="GO:0006696">
    <property type="term" value="P:ergosterol biosynthetic process"/>
    <property type="evidence" value="ECO:0007669"/>
    <property type="project" value="EnsemblFungi"/>
</dbReference>
<proteinExistence type="inferred from homology"/>
<dbReference type="GO" id="GO:0016104">
    <property type="term" value="P:triterpenoid biosynthetic process"/>
    <property type="evidence" value="ECO:0007669"/>
    <property type="project" value="InterPro"/>
</dbReference>
<dbReference type="InterPro" id="IPR008930">
    <property type="entry name" value="Terpenoid_cyclase/PrenylTrfase"/>
</dbReference>
<accession>A0A1E4TDD4</accession>
<dbReference type="InterPro" id="IPR032697">
    <property type="entry name" value="SQ_cyclase_N"/>
</dbReference>
<keyword evidence="6 7" id="KW-0413">Isomerase</keyword>
<dbReference type="SFLD" id="SFLDG01016">
    <property type="entry name" value="Prenyltransferase_Like_2"/>
    <property type="match status" value="1"/>
</dbReference>
<protein>
    <recommendedName>
        <fullName evidence="7">Terpene cyclase/mutase family member</fullName>
        <ecNumber evidence="7">5.4.99.-</ecNumber>
    </recommendedName>
</protein>
<dbReference type="Pfam" id="PF13243">
    <property type="entry name" value="SQHop_cyclase_C"/>
    <property type="match status" value="1"/>
</dbReference>
<dbReference type="Pfam" id="PF13249">
    <property type="entry name" value="SQHop_cyclase_N"/>
    <property type="match status" value="1"/>
</dbReference>
<comment type="similarity">
    <text evidence="1 7">Belongs to the terpene cyclase/mutase family.</text>
</comment>
<evidence type="ECO:0000256" key="1">
    <source>
        <dbReference type="ARBA" id="ARBA00009755"/>
    </source>
</evidence>
<evidence type="ECO:0000256" key="2">
    <source>
        <dbReference type="ARBA" id="ARBA00022516"/>
    </source>
</evidence>
<organism evidence="10 11">
    <name type="scientific">Tortispora caseinolytica NRRL Y-17796</name>
    <dbReference type="NCBI Taxonomy" id="767744"/>
    <lineage>
        <taxon>Eukaryota</taxon>
        <taxon>Fungi</taxon>
        <taxon>Dikarya</taxon>
        <taxon>Ascomycota</taxon>
        <taxon>Saccharomycotina</taxon>
        <taxon>Trigonopsidomycetes</taxon>
        <taxon>Trigonopsidales</taxon>
        <taxon>Trigonopsidaceae</taxon>
        <taxon>Tortispora</taxon>
    </lineage>
</organism>
<keyword evidence="11" id="KW-1185">Reference proteome</keyword>
<dbReference type="GO" id="GO:0000250">
    <property type="term" value="F:lanosterol synthase activity"/>
    <property type="evidence" value="ECO:0007669"/>
    <property type="project" value="EnsemblFungi"/>
</dbReference>
<keyword evidence="4" id="KW-0752">Steroid biosynthesis</keyword>
<dbReference type="NCBIfam" id="TIGR01787">
    <property type="entry name" value="squalene_cyclas"/>
    <property type="match status" value="1"/>
</dbReference>
<dbReference type="Gene3D" id="1.50.10.20">
    <property type="match status" value="2"/>
</dbReference>
<dbReference type="AlphaFoldDB" id="A0A1E4TDD4"/>
<dbReference type="OrthoDB" id="21502at2759"/>
<dbReference type="SUPFAM" id="SSF48239">
    <property type="entry name" value="Terpenoid cyclases/Protein prenyltransferases"/>
    <property type="match status" value="2"/>
</dbReference>
<evidence type="ECO:0000259" key="9">
    <source>
        <dbReference type="Pfam" id="PF13249"/>
    </source>
</evidence>
<dbReference type="EC" id="5.4.99.-" evidence="7"/>
<dbReference type="InterPro" id="IPR018333">
    <property type="entry name" value="Squalene_cyclase"/>
</dbReference>
<keyword evidence="2" id="KW-0444">Lipid biosynthesis</keyword>
<evidence type="ECO:0000313" key="10">
    <source>
        <dbReference type="EMBL" id="ODV89764.1"/>
    </source>
</evidence>
<evidence type="ECO:0000256" key="7">
    <source>
        <dbReference type="RuleBase" id="RU362003"/>
    </source>
</evidence>
<sequence length="725" mass="82732">MPRNIKLVNPLPSEVLDLPATNKHHWLLHSEPSGSQYWSYYDNPPREQTPYEKYVLGLDPGTQTYDTPPASPDVAIDRALTYFAQFQQPNGMWSCQYGGPMFLIPGQVIALYATKSPIPKEWAIEMTRYLVNLAHPIDGGWGLHFTDKSTVFGTVLNYIALRILGLPASHPVMKKARHTMAKLGGPLKCPQWGKFWMCVLNVYSWDGMDPIPPEFWLLPYWLPIHPGRWWVHTRAVYLPMSYCYGARIAAPVDDLITELRTELYPDMVYDNIDFAKYKDALSSVDAYYPPTGVLKLANKFLSFWETYLMPKKLKEKALKEVKRQIDLEDLNSDYLDIGPVNNVMNFLISYYVEGPDSVSYKRHYERLANFNYMTREGMMMTGTDGVQVWDTSFTIQTIVGAGLAESEKFGPVVRNAYNFLKNAQFVSNAHPDSYREGRLGCWGFSTRTQGYTVSDCTAEALKAVIMIQSLDSFNKSESIDETLLNSAIDVLLSLQNVGRFAFGSFASYEPIRATPLMEYMNSATVFGNIMVEYPYVECTDSVVIGLCNFRRVSSYRSDEVNRAINNACQYILSAQRPDGSWVGAWAVCFTYAHMFATEALSNIGRTYESDDQVRKGCDFLVTQQMEDGGWGENFRACELCEYVPTAESHCVQTAWAMISLLYAQYPDKEPLEKAAKLLMDKQDRYGGWPYEEVEGVFNRTCTIEYPNYKFYFPVKALSMYRKAWL</sequence>
<gene>
    <name evidence="10" type="ORF">CANCADRAFT_143341</name>
</gene>
<dbReference type="InterPro" id="IPR002365">
    <property type="entry name" value="Terpene_synthase_CS"/>
</dbReference>
<dbReference type="Gene3D" id="6.20.120.20">
    <property type="match status" value="1"/>
</dbReference>
<feature type="domain" description="Squalene cyclase N-terminal" evidence="9">
    <location>
        <begin position="76"/>
        <end position="329"/>
    </location>
</feature>
<dbReference type="GO" id="GO:0005811">
    <property type="term" value="C:lipid droplet"/>
    <property type="evidence" value="ECO:0007669"/>
    <property type="project" value="EnsemblFungi"/>
</dbReference>
<keyword evidence="3" id="KW-0677">Repeat</keyword>
<dbReference type="PROSITE" id="PS01074">
    <property type="entry name" value="TERPENE_SYNTHASES"/>
    <property type="match status" value="1"/>
</dbReference>
<keyword evidence="5" id="KW-0443">Lipid metabolism</keyword>
<dbReference type="CDD" id="cd02892">
    <property type="entry name" value="SQCY_1"/>
    <property type="match status" value="1"/>
</dbReference>